<dbReference type="EMBL" id="KZ613913">
    <property type="protein sequence ID" value="PMD50633.1"/>
    <property type="molecule type" value="Genomic_DNA"/>
</dbReference>
<dbReference type="InterPro" id="IPR045863">
    <property type="entry name" value="CorA_TM1_TM2"/>
</dbReference>
<dbReference type="SUPFAM" id="SSF144083">
    <property type="entry name" value="Magnesium transport protein CorA, transmembrane region"/>
    <property type="match status" value="1"/>
</dbReference>
<organism evidence="6 7">
    <name type="scientific">Hyaloscypha bicolor E</name>
    <dbReference type="NCBI Taxonomy" id="1095630"/>
    <lineage>
        <taxon>Eukaryota</taxon>
        <taxon>Fungi</taxon>
        <taxon>Dikarya</taxon>
        <taxon>Ascomycota</taxon>
        <taxon>Pezizomycotina</taxon>
        <taxon>Leotiomycetes</taxon>
        <taxon>Helotiales</taxon>
        <taxon>Hyaloscyphaceae</taxon>
        <taxon>Hyaloscypha</taxon>
        <taxon>Hyaloscypha bicolor</taxon>
    </lineage>
</organism>
<dbReference type="InParanoid" id="A0A2J6SIP9"/>
<evidence type="ECO:0000256" key="2">
    <source>
        <dbReference type="ARBA" id="ARBA00022692"/>
    </source>
</evidence>
<keyword evidence="3 5" id="KW-1133">Transmembrane helix</keyword>
<evidence type="ECO:0000256" key="5">
    <source>
        <dbReference type="SAM" id="Phobius"/>
    </source>
</evidence>
<feature type="transmembrane region" description="Helical" evidence="5">
    <location>
        <begin position="118"/>
        <end position="138"/>
    </location>
</feature>
<proteinExistence type="predicted"/>
<protein>
    <submittedName>
        <fullName evidence="6">Uncharacterized protein</fullName>
    </submittedName>
</protein>
<dbReference type="AlphaFoldDB" id="A0A2J6SIP9"/>
<dbReference type="OrthoDB" id="5428055at2759"/>
<evidence type="ECO:0000256" key="3">
    <source>
        <dbReference type="ARBA" id="ARBA00022989"/>
    </source>
</evidence>
<keyword evidence="7" id="KW-1185">Reference proteome</keyword>
<dbReference type="GO" id="GO:0016020">
    <property type="term" value="C:membrane"/>
    <property type="evidence" value="ECO:0007669"/>
    <property type="project" value="UniProtKB-SubCell"/>
</dbReference>
<accession>A0A2J6SIP9</accession>
<evidence type="ECO:0000256" key="1">
    <source>
        <dbReference type="ARBA" id="ARBA00004141"/>
    </source>
</evidence>
<sequence length="160" mass="18652">MWVKYVAVTLEYTVGHEHKDNGDPVLEKFDIRLQELQSWRRRSMISRQKVQSVLSLLKEWMAKYPTDAVLLQPLITDYEYINANIEEYGRMLERSVSVVISVVQIFEVRWAFTETTNITRLTILALIFFPLSYISSLFSMNPSNAPGSSHFFSCTLQSQY</sequence>
<dbReference type="Proteomes" id="UP000235371">
    <property type="component" value="Unassembled WGS sequence"/>
</dbReference>
<evidence type="ECO:0000256" key="4">
    <source>
        <dbReference type="ARBA" id="ARBA00023136"/>
    </source>
</evidence>
<dbReference type="STRING" id="1095630.A0A2J6SIP9"/>
<reference evidence="6 7" key="1">
    <citation type="submission" date="2016-04" db="EMBL/GenBank/DDBJ databases">
        <title>A degradative enzymes factory behind the ericoid mycorrhizal symbiosis.</title>
        <authorList>
            <consortium name="DOE Joint Genome Institute"/>
            <person name="Martino E."/>
            <person name="Morin E."/>
            <person name="Grelet G."/>
            <person name="Kuo A."/>
            <person name="Kohler A."/>
            <person name="Daghino S."/>
            <person name="Barry K."/>
            <person name="Choi C."/>
            <person name="Cichocki N."/>
            <person name="Clum A."/>
            <person name="Copeland A."/>
            <person name="Hainaut M."/>
            <person name="Haridas S."/>
            <person name="Labutti K."/>
            <person name="Lindquist E."/>
            <person name="Lipzen A."/>
            <person name="Khouja H.-R."/>
            <person name="Murat C."/>
            <person name="Ohm R."/>
            <person name="Olson A."/>
            <person name="Spatafora J."/>
            <person name="Veneault-Fourrey C."/>
            <person name="Henrissat B."/>
            <person name="Grigoriev I."/>
            <person name="Martin F."/>
            <person name="Perotto S."/>
        </authorList>
    </citation>
    <scope>NUCLEOTIDE SEQUENCE [LARGE SCALE GENOMIC DNA]</scope>
    <source>
        <strain evidence="6 7">E</strain>
    </source>
</reference>
<dbReference type="GeneID" id="36592272"/>
<keyword evidence="2 5" id="KW-0812">Transmembrane</keyword>
<comment type="subcellular location">
    <subcellularLocation>
        <location evidence="1">Membrane</location>
        <topology evidence="1">Multi-pass membrane protein</topology>
    </subcellularLocation>
</comment>
<name>A0A2J6SIP9_9HELO</name>
<gene>
    <name evidence="6" type="ORF">K444DRAFT_637983</name>
</gene>
<dbReference type="Gene3D" id="1.20.58.340">
    <property type="entry name" value="Magnesium transport protein CorA, transmembrane region"/>
    <property type="match status" value="1"/>
</dbReference>
<evidence type="ECO:0000313" key="6">
    <source>
        <dbReference type="EMBL" id="PMD50633.1"/>
    </source>
</evidence>
<keyword evidence="4 5" id="KW-0472">Membrane</keyword>
<evidence type="ECO:0000313" key="7">
    <source>
        <dbReference type="Proteomes" id="UP000235371"/>
    </source>
</evidence>
<dbReference type="RefSeq" id="XP_024727537.1">
    <property type="nucleotide sequence ID" value="XM_024884195.1"/>
</dbReference>